<dbReference type="RefSeq" id="WP_342451066.1">
    <property type="nucleotide sequence ID" value="NZ_JBIBDZ010000009.1"/>
</dbReference>
<protein>
    <recommendedName>
        <fullName evidence="3">Transposase Helix-turn-helix domain-containing protein</fullName>
    </recommendedName>
</protein>
<evidence type="ECO:0008006" key="3">
    <source>
        <dbReference type="Google" id="ProtNLM"/>
    </source>
</evidence>
<comment type="caution">
    <text evidence="1">The sequence shown here is derived from an EMBL/GenBank/DDBJ whole genome shotgun (WGS) entry which is preliminary data.</text>
</comment>
<evidence type="ECO:0000313" key="2">
    <source>
        <dbReference type="Proteomes" id="UP001602370"/>
    </source>
</evidence>
<sequence length="95" mass="10184">MFTDRIIITPVVLRSQLPHSAPAVLYGVDRSTITRAVHEIRPLSAARGFAVPGRRAFVSGKMRQNTKKATVVPDGRAALSGLACSGPAACTTRRR</sequence>
<evidence type="ECO:0000313" key="1">
    <source>
        <dbReference type="EMBL" id="MFF5921985.1"/>
    </source>
</evidence>
<dbReference type="EMBL" id="JBIBDZ010000009">
    <property type="protein sequence ID" value="MFF5921985.1"/>
    <property type="molecule type" value="Genomic_DNA"/>
</dbReference>
<proteinExistence type="predicted"/>
<dbReference type="Proteomes" id="UP001602370">
    <property type="component" value="Unassembled WGS sequence"/>
</dbReference>
<name>A0ABW6XWU3_9ACTN</name>
<accession>A0ABW6XWU3</accession>
<keyword evidence="2" id="KW-1185">Reference proteome</keyword>
<reference evidence="1 2" key="1">
    <citation type="submission" date="2024-10" db="EMBL/GenBank/DDBJ databases">
        <title>The Natural Products Discovery Center: Release of the First 8490 Sequenced Strains for Exploring Actinobacteria Biosynthetic Diversity.</title>
        <authorList>
            <person name="Kalkreuter E."/>
            <person name="Kautsar S.A."/>
            <person name="Yang D."/>
            <person name="Bader C.D."/>
            <person name="Teijaro C.N."/>
            <person name="Fluegel L."/>
            <person name="Davis C.M."/>
            <person name="Simpson J.R."/>
            <person name="Lauterbach L."/>
            <person name="Steele A.D."/>
            <person name="Gui C."/>
            <person name="Meng S."/>
            <person name="Li G."/>
            <person name="Viehrig K."/>
            <person name="Ye F."/>
            <person name="Su P."/>
            <person name="Kiefer A.F."/>
            <person name="Nichols A."/>
            <person name="Cepeda A.J."/>
            <person name="Yan W."/>
            <person name="Fan B."/>
            <person name="Jiang Y."/>
            <person name="Adhikari A."/>
            <person name="Zheng C.-J."/>
            <person name="Schuster L."/>
            <person name="Cowan T.M."/>
            <person name="Smanski M.J."/>
            <person name="Chevrette M.G."/>
            <person name="De Carvalho L.P.S."/>
            <person name="Shen B."/>
        </authorList>
    </citation>
    <scope>NUCLEOTIDE SEQUENCE [LARGE SCALE GENOMIC DNA]</scope>
    <source>
        <strain evidence="1 2">NPDC012605</strain>
    </source>
</reference>
<gene>
    <name evidence="1" type="ORF">ACFY8C_27125</name>
</gene>
<organism evidence="1 2">
    <name type="scientific">Streptomyces flavochromogenes</name>
    <dbReference type="NCBI Taxonomy" id="68199"/>
    <lineage>
        <taxon>Bacteria</taxon>
        <taxon>Bacillati</taxon>
        <taxon>Actinomycetota</taxon>
        <taxon>Actinomycetes</taxon>
        <taxon>Kitasatosporales</taxon>
        <taxon>Streptomycetaceae</taxon>
        <taxon>Streptomyces</taxon>
    </lineage>
</organism>